<proteinExistence type="predicted"/>
<dbReference type="HOGENOM" id="CLU_3130797_0_0_2"/>
<dbReference type="Proteomes" id="UP000030710">
    <property type="component" value="Unassembled WGS sequence"/>
</dbReference>
<name>U1PQ37_9EURY</name>
<gene>
    <name evidence="1" type="ORF">J07HQW2_00855</name>
</gene>
<accession>U1PQ37</accession>
<dbReference type="AlphaFoldDB" id="U1PQ37"/>
<evidence type="ECO:0000313" key="1">
    <source>
        <dbReference type="EMBL" id="ERG94421.1"/>
    </source>
</evidence>
<evidence type="ECO:0008006" key="3">
    <source>
        <dbReference type="Google" id="ProtNLM"/>
    </source>
</evidence>
<sequence length="49" mass="5521">MSENECVYCGAVDEQEQIYYDVHVRVVTHSDGSQKSVCNICVPDLETVQ</sequence>
<organism evidence="1 2">
    <name type="scientific">Haloquadratum walsbyi J07HQW2</name>
    <dbReference type="NCBI Taxonomy" id="1238425"/>
    <lineage>
        <taxon>Archaea</taxon>
        <taxon>Methanobacteriati</taxon>
        <taxon>Methanobacteriota</taxon>
        <taxon>Stenosarchaea group</taxon>
        <taxon>Halobacteria</taxon>
        <taxon>Halobacteriales</taxon>
        <taxon>Haloferacaceae</taxon>
        <taxon>Haloquadratum</taxon>
    </lineage>
</organism>
<evidence type="ECO:0000313" key="2">
    <source>
        <dbReference type="Proteomes" id="UP000030710"/>
    </source>
</evidence>
<protein>
    <recommendedName>
        <fullName evidence="3">Small CPxCG-related zinc finger protein</fullName>
    </recommendedName>
</protein>
<reference evidence="1 2" key="1">
    <citation type="journal article" date="2013" name="PLoS ONE">
        <title>Assembly-driven community genomics of a hypersaline microbial ecosystem.</title>
        <authorList>
            <person name="Podell S."/>
            <person name="Ugalde J.A."/>
            <person name="Narasingarao P."/>
            <person name="Banfield J.F."/>
            <person name="Heidelberg K.B."/>
            <person name="Allen E.E."/>
        </authorList>
    </citation>
    <scope>NUCLEOTIDE SEQUENCE [LARGE SCALE GENOMIC DNA]</scope>
    <source>
        <strain evidence="2">J07HQW2</strain>
    </source>
</reference>
<dbReference type="EMBL" id="KE356561">
    <property type="protein sequence ID" value="ERG94421.1"/>
    <property type="molecule type" value="Genomic_DNA"/>
</dbReference>